<dbReference type="AlphaFoldDB" id="A0A4V6PFX6"/>
<sequence length="265" mass="29827">MTPSQKVLDQQRELDDLIEAHINNAPRSLQVEPGPSEIGIPCDLRLGYKLLGHPEVADRPRRLPWKAWIGTNVHRGLEELLTLANMSRPSWSENGVDRYQLEQRVTVGQVDGTDISGNSDLYLDGVVWDWKIPGGTTLREYKRNGPGPQYEVQAHEYGLGWELRGYPVTDVAIYFLPRDQEWPQRFLWSAPYNRDLALERLARVDGIAKLTRALGPAALPLLKRRASWCQSCPWRLPGSQDVTRGCPGDPDALEQAASELSDLIA</sequence>
<dbReference type="RefSeq" id="WP_132641731.1">
    <property type="nucleotide sequence ID" value="NZ_SMLD01000306.1"/>
</dbReference>
<dbReference type="EMBL" id="SMLD01000306">
    <property type="protein sequence ID" value="TDE20854.1"/>
    <property type="molecule type" value="Genomic_DNA"/>
</dbReference>
<evidence type="ECO:0008006" key="3">
    <source>
        <dbReference type="Google" id="ProtNLM"/>
    </source>
</evidence>
<gene>
    <name evidence="1" type="ORF">E1295_47010</name>
</gene>
<proteinExistence type="predicted"/>
<protein>
    <recommendedName>
        <fullName evidence="3">PD-(D/E)XK endonuclease-like domain-containing protein</fullName>
    </recommendedName>
</protein>
<accession>A0A4V6PFX6</accession>
<reference evidence="1 2" key="1">
    <citation type="submission" date="2019-03" db="EMBL/GenBank/DDBJ databases">
        <title>Draft genome sequences of novel Actinobacteria.</title>
        <authorList>
            <person name="Sahin N."/>
            <person name="Ay H."/>
            <person name="Saygin H."/>
        </authorList>
    </citation>
    <scope>NUCLEOTIDE SEQUENCE [LARGE SCALE GENOMIC DNA]</scope>
    <source>
        <strain evidence="1 2">6K102</strain>
    </source>
</reference>
<evidence type="ECO:0000313" key="1">
    <source>
        <dbReference type="EMBL" id="TDE20854.1"/>
    </source>
</evidence>
<organism evidence="1 2">
    <name type="scientific">Nonomuraea mesophila</name>
    <dbReference type="NCBI Taxonomy" id="2530382"/>
    <lineage>
        <taxon>Bacteria</taxon>
        <taxon>Bacillati</taxon>
        <taxon>Actinomycetota</taxon>
        <taxon>Actinomycetes</taxon>
        <taxon>Streptosporangiales</taxon>
        <taxon>Streptosporangiaceae</taxon>
        <taxon>Nonomuraea</taxon>
    </lineage>
</organism>
<keyword evidence="2" id="KW-1185">Reference proteome</keyword>
<dbReference type="Proteomes" id="UP000295136">
    <property type="component" value="Unassembled WGS sequence"/>
</dbReference>
<evidence type="ECO:0000313" key="2">
    <source>
        <dbReference type="Proteomes" id="UP000295136"/>
    </source>
</evidence>
<name>A0A4V6PFX6_9ACTN</name>
<comment type="caution">
    <text evidence="1">The sequence shown here is derived from an EMBL/GenBank/DDBJ whole genome shotgun (WGS) entry which is preliminary data.</text>
</comment>